<reference evidence="2" key="1">
    <citation type="submission" date="2021-06" db="EMBL/GenBank/DDBJ databases">
        <title>Parelaphostrongylus tenuis whole genome reference sequence.</title>
        <authorList>
            <person name="Garwood T.J."/>
            <person name="Larsen P.A."/>
            <person name="Fountain-Jones N.M."/>
            <person name="Garbe J.R."/>
            <person name="Macchietto M.G."/>
            <person name="Kania S.A."/>
            <person name="Gerhold R.W."/>
            <person name="Richards J.E."/>
            <person name="Wolf T.M."/>
        </authorList>
    </citation>
    <scope>NUCLEOTIDE SEQUENCE</scope>
    <source>
        <strain evidence="2">MNPRO001-30</strain>
        <tissue evidence="2">Meninges</tissue>
    </source>
</reference>
<keyword evidence="1" id="KW-1133">Transmembrane helix</keyword>
<keyword evidence="1" id="KW-0472">Membrane</keyword>
<sequence>MKLTPAAMLESSYHHGRLLRKEEMIANCERVRNISEDEPSKFVGRRNADASPTQYTYVPMSGAMTSADRHSPASDVESDWFISTVLTVFSAVVVYLGFLRYQMFSLDIDSSP</sequence>
<dbReference type="AlphaFoldDB" id="A0AAD5WHR7"/>
<name>A0AAD5WHR7_PARTN</name>
<protein>
    <submittedName>
        <fullName evidence="2">Uncharacterized protein</fullName>
    </submittedName>
</protein>
<evidence type="ECO:0000313" key="3">
    <source>
        <dbReference type="Proteomes" id="UP001196413"/>
    </source>
</evidence>
<evidence type="ECO:0000313" key="2">
    <source>
        <dbReference type="EMBL" id="KAJ1370969.1"/>
    </source>
</evidence>
<gene>
    <name evidence="2" type="ORF">KIN20_032822</name>
</gene>
<keyword evidence="1" id="KW-0812">Transmembrane</keyword>
<evidence type="ECO:0000256" key="1">
    <source>
        <dbReference type="SAM" id="Phobius"/>
    </source>
</evidence>
<dbReference type="Proteomes" id="UP001196413">
    <property type="component" value="Unassembled WGS sequence"/>
</dbReference>
<keyword evidence="3" id="KW-1185">Reference proteome</keyword>
<organism evidence="2 3">
    <name type="scientific">Parelaphostrongylus tenuis</name>
    <name type="common">Meningeal worm</name>
    <dbReference type="NCBI Taxonomy" id="148309"/>
    <lineage>
        <taxon>Eukaryota</taxon>
        <taxon>Metazoa</taxon>
        <taxon>Ecdysozoa</taxon>
        <taxon>Nematoda</taxon>
        <taxon>Chromadorea</taxon>
        <taxon>Rhabditida</taxon>
        <taxon>Rhabditina</taxon>
        <taxon>Rhabditomorpha</taxon>
        <taxon>Strongyloidea</taxon>
        <taxon>Metastrongylidae</taxon>
        <taxon>Parelaphostrongylus</taxon>
    </lineage>
</organism>
<dbReference type="EMBL" id="JAHQIW010006888">
    <property type="protein sequence ID" value="KAJ1370969.1"/>
    <property type="molecule type" value="Genomic_DNA"/>
</dbReference>
<feature type="transmembrane region" description="Helical" evidence="1">
    <location>
        <begin position="80"/>
        <end position="98"/>
    </location>
</feature>
<accession>A0AAD5WHR7</accession>
<comment type="caution">
    <text evidence="2">The sequence shown here is derived from an EMBL/GenBank/DDBJ whole genome shotgun (WGS) entry which is preliminary data.</text>
</comment>
<proteinExistence type="predicted"/>